<evidence type="ECO:0000313" key="2">
    <source>
        <dbReference type="EMBL" id="KAH0943771.1"/>
    </source>
</evidence>
<sequence length="149" mass="16984">MESGFSYSSNTNSLALVVDPPPKIDLPFEILFSVNSLVHNACLPAISLDTEFYLFLVPKTHDRAHSFIMLFKSYCALENVSMLMLLGSPKSTQNGRRKKSLCNLTLEYKLGLFNISRVKVTPTRVYFSGPEPYESNRVFRYYDEIVDIL</sequence>
<feature type="domain" description="RDRP helical" evidence="1">
    <location>
        <begin position="17"/>
        <end position="56"/>
    </location>
</feature>
<protein>
    <recommendedName>
        <fullName evidence="1">RDRP helical domain-containing protein</fullName>
    </recommendedName>
</protein>
<name>A0ABQ8EQ06_BRANA</name>
<organism evidence="2 3">
    <name type="scientific">Brassica napus</name>
    <name type="common">Rape</name>
    <dbReference type="NCBI Taxonomy" id="3708"/>
    <lineage>
        <taxon>Eukaryota</taxon>
        <taxon>Viridiplantae</taxon>
        <taxon>Streptophyta</taxon>
        <taxon>Embryophyta</taxon>
        <taxon>Tracheophyta</taxon>
        <taxon>Spermatophyta</taxon>
        <taxon>Magnoliopsida</taxon>
        <taxon>eudicotyledons</taxon>
        <taxon>Gunneridae</taxon>
        <taxon>Pentapetalae</taxon>
        <taxon>rosids</taxon>
        <taxon>malvids</taxon>
        <taxon>Brassicales</taxon>
        <taxon>Brassicaceae</taxon>
        <taxon>Brassiceae</taxon>
        <taxon>Brassica</taxon>
    </lineage>
</organism>
<reference evidence="2 3" key="1">
    <citation type="submission" date="2021-05" db="EMBL/GenBank/DDBJ databases">
        <title>Genome Assembly of Synthetic Allotetraploid Brassica napus Reveals Homoeologous Exchanges between Subgenomes.</title>
        <authorList>
            <person name="Davis J.T."/>
        </authorList>
    </citation>
    <scope>NUCLEOTIDE SEQUENCE [LARGE SCALE GENOMIC DNA]</scope>
    <source>
        <strain evidence="3">cv. Da-Ae</strain>
        <tissue evidence="2">Seedling</tissue>
    </source>
</reference>
<evidence type="ECO:0000313" key="3">
    <source>
        <dbReference type="Proteomes" id="UP000824890"/>
    </source>
</evidence>
<dbReference type="EMBL" id="JAGKQM010000001">
    <property type="protein sequence ID" value="KAH0943771.1"/>
    <property type="molecule type" value="Genomic_DNA"/>
</dbReference>
<gene>
    <name evidence="2" type="ORF">HID58_003408</name>
</gene>
<dbReference type="Proteomes" id="UP000824890">
    <property type="component" value="Unassembled WGS sequence"/>
</dbReference>
<proteinExistence type="predicted"/>
<keyword evidence="3" id="KW-1185">Reference proteome</keyword>
<dbReference type="Pfam" id="PF26252">
    <property type="entry name" value="RdRP_helical"/>
    <property type="match status" value="1"/>
</dbReference>
<evidence type="ECO:0000259" key="1">
    <source>
        <dbReference type="Pfam" id="PF26252"/>
    </source>
</evidence>
<comment type="caution">
    <text evidence="2">The sequence shown here is derived from an EMBL/GenBank/DDBJ whole genome shotgun (WGS) entry which is preliminary data.</text>
</comment>
<dbReference type="InterPro" id="IPR058751">
    <property type="entry name" value="RDRP_helical"/>
</dbReference>
<accession>A0ABQ8EQ06</accession>